<dbReference type="InterPro" id="IPR021235">
    <property type="entry name" value="DUF2637"/>
</dbReference>
<evidence type="ECO:0000313" key="4">
    <source>
        <dbReference type="Proteomes" id="UP000266906"/>
    </source>
</evidence>
<name>A0A3N4RK12_9ACTN</name>
<accession>A0A3N4RK12</accession>
<dbReference type="PANTHER" id="PTHR23242">
    <property type="entry name" value="TRANSCRIPTION FACTOR HOXA13"/>
    <property type="match status" value="1"/>
</dbReference>
<dbReference type="EMBL" id="RKQG01000001">
    <property type="protein sequence ID" value="RPE33748.1"/>
    <property type="molecule type" value="Genomic_DNA"/>
</dbReference>
<proteinExistence type="predicted"/>
<sequence>MLGLTAVAGVGAVALAGIGFSGSYTALRDLGFIHGFGGFSYAFPVGVDAGIVALLAMDLHLIRKGTPWPMLRLLAHGFTAATIYFNAASAGPPLANPTGTVMHAVIPVMFVAVVEAGRRLVIRITRIEAGHQRDGVPLHRWLLAPGPSFALYRRMRLWGIDSYTQAIGMERERTVYKVMLQRDHGKNLKNAPAELLLPLVMERFGLSVDQALALPQEADERARLRAERAAEFDKDAAARAEQRAAELEITRLRTAGRVEAAGYEVGAETATVRAHATARTLAAGREAEAAERLDHASEELAAAAAEQQAAEARLGAAETARAAAETERLAAETRERTAEAEARAAADERARSEDEEAAQAARLRGAETAKRAAETAEAAAEAERRTAEAERDAAAAKQARAEYEQAGAEALRRGAEARERAAEAELRAVEAEDAAKLTPAARATRKVARMVLAAGGNPEAVTLQTIADALDVSLATASQRRADAAELLAADYSAATTEAVATSLLGGGSK</sequence>
<feature type="compositionally biased region" description="Basic and acidic residues" evidence="1">
    <location>
        <begin position="324"/>
        <end position="352"/>
    </location>
</feature>
<evidence type="ECO:0000256" key="2">
    <source>
        <dbReference type="SAM" id="Phobius"/>
    </source>
</evidence>
<keyword evidence="2" id="KW-1133">Transmembrane helix</keyword>
<feature type="compositionally biased region" description="Basic and acidic residues" evidence="1">
    <location>
        <begin position="364"/>
        <end position="374"/>
    </location>
</feature>
<keyword evidence="4" id="KW-1185">Reference proteome</keyword>
<reference evidence="3 4" key="1">
    <citation type="submission" date="2018-11" db="EMBL/GenBank/DDBJ databases">
        <title>Sequencing the genomes of 1000 actinobacteria strains.</title>
        <authorList>
            <person name="Klenk H.-P."/>
        </authorList>
    </citation>
    <scope>NUCLEOTIDE SEQUENCE [LARGE SCALE GENOMIC DNA]</scope>
    <source>
        <strain evidence="3 4">DSM 44781</strain>
    </source>
</reference>
<evidence type="ECO:0000313" key="3">
    <source>
        <dbReference type="EMBL" id="RPE33748.1"/>
    </source>
</evidence>
<feature type="compositionally biased region" description="Basic and acidic residues" evidence="1">
    <location>
        <begin position="381"/>
        <end position="401"/>
    </location>
</feature>
<keyword evidence="2" id="KW-0812">Transmembrane</keyword>
<dbReference type="PANTHER" id="PTHR23242:SF9">
    <property type="entry name" value="TRANSCRIPTION FACTOR HOXA13"/>
    <property type="match status" value="1"/>
</dbReference>
<comment type="caution">
    <text evidence="3">The sequence shown here is derived from an EMBL/GenBank/DDBJ whole genome shotgun (WGS) entry which is preliminary data.</text>
</comment>
<feature type="region of interest" description="Disordered" evidence="1">
    <location>
        <begin position="317"/>
        <end position="401"/>
    </location>
</feature>
<organism evidence="3 4">
    <name type="scientific">Kitasatospora cineracea</name>
    <dbReference type="NCBI Taxonomy" id="88074"/>
    <lineage>
        <taxon>Bacteria</taxon>
        <taxon>Bacillati</taxon>
        <taxon>Actinomycetota</taxon>
        <taxon>Actinomycetes</taxon>
        <taxon>Kitasatosporales</taxon>
        <taxon>Streptomycetaceae</taxon>
        <taxon>Kitasatospora</taxon>
    </lineage>
</organism>
<dbReference type="AlphaFoldDB" id="A0A3N4RK12"/>
<gene>
    <name evidence="3" type="ORF">EDD38_2045</name>
</gene>
<keyword evidence="2" id="KW-0472">Membrane</keyword>
<dbReference type="Proteomes" id="UP000266906">
    <property type="component" value="Unassembled WGS sequence"/>
</dbReference>
<dbReference type="Pfam" id="PF10935">
    <property type="entry name" value="DUF2637"/>
    <property type="match status" value="1"/>
</dbReference>
<evidence type="ECO:0000256" key="1">
    <source>
        <dbReference type="SAM" id="MobiDB-lite"/>
    </source>
</evidence>
<feature type="transmembrane region" description="Helical" evidence="2">
    <location>
        <begin position="32"/>
        <end position="57"/>
    </location>
</feature>
<protein>
    <submittedName>
        <fullName evidence="3">Uncharacterized protein DUF2637</fullName>
    </submittedName>
</protein>